<dbReference type="AlphaFoldDB" id="A0A0F9IKA9"/>
<gene>
    <name evidence="1" type="ORF">LCGC14_1568880</name>
</gene>
<accession>A0A0F9IKA9</accession>
<protein>
    <submittedName>
        <fullName evidence="1">Uncharacterized protein</fullName>
    </submittedName>
</protein>
<evidence type="ECO:0000313" key="1">
    <source>
        <dbReference type="EMBL" id="KKM28016.1"/>
    </source>
</evidence>
<name>A0A0F9IKA9_9ZZZZ</name>
<organism evidence="1">
    <name type="scientific">marine sediment metagenome</name>
    <dbReference type="NCBI Taxonomy" id="412755"/>
    <lineage>
        <taxon>unclassified sequences</taxon>
        <taxon>metagenomes</taxon>
        <taxon>ecological metagenomes</taxon>
    </lineage>
</organism>
<comment type="caution">
    <text evidence="1">The sequence shown here is derived from an EMBL/GenBank/DDBJ whole genome shotgun (WGS) entry which is preliminary data.</text>
</comment>
<proteinExistence type="predicted"/>
<reference evidence="1" key="1">
    <citation type="journal article" date="2015" name="Nature">
        <title>Complex archaea that bridge the gap between prokaryotes and eukaryotes.</title>
        <authorList>
            <person name="Spang A."/>
            <person name="Saw J.H."/>
            <person name="Jorgensen S.L."/>
            <person name="Zaremba-Niedzwiedzka K."/>
            <person name="Martijn J."/>
            <person name="Lind A.E."/>
            <person name="van Eijk R."/>
            <person name="Schleper C."/>
            <person name="Guy L."/>
            <person name="Ettema T.J."/>
        </authorList>
    </citation>
    <scope>NUCLEOTIDE SEQUENCE</scope>
</reference>
<dbReference type="EMBL" id="LAZR01012209">
    <property type="protein sequence ID" value="KKM28016.1"/>
    <property type="molecule type" value="Genomic_DNA"/>
</dbReference>
<sequence>MSLRIRSDGQILCAAMHPAESGDTYLHDRISYRLIVGFGVIVTEPMYPSEHGRGRGGHARHGEWWWADSVPNDVVLEATP</sequence>